<keyword evidence="6" id="KW-1185">Reference proteome</keyword>
<feature type="coiled-coil region" evidence="2">
    <location>
        <begin position="250"/>
        <end position="277"/>
    </location>
</feature>
<evidence type="ECO:0000256" key="3">
    <source>
        <dbReference type="SAM" id="MobiDB-lite"/>
    </source>
</evidence>
<feature type="compositionally biased region" description="Polar residues" evidence="3">
    <location>
        <begin position="549"/>
        <end position="566"/>
    </location>
</feature>
<evidence type="ECO:0000313" key="6">
    <source>
        <dbReference type="Proteomes" id="UP001458880"/>
    </source>
</evidence>
<keyword evidence="1" id="KW-0342">GTP-binding</keyword>
<evidence type="ECO:0000313" key="5">
    <source>
        <dbReference type="EMBL" id="KAK9745370.1"/>
    </source>
</evidence>
<sequence length="650" mass="74910">MATAVIDPYLENQKEINILLLSESGVGKSTFVNSLVNYLQFNTFNDACKEIKHLRCVIPTKFTVTDDHFNEKSVEFGSNDNESTATGVSATLKAKSYKMELPESNLVLRIIDTPGVGDTRGETIHSLKKILEDIEIKQNIVIPLRKENIFCIDNESFRYLLAKRNGINLGNETIFANSFAHSRNEYMRLIDVAKSATPYILTDILYLYITRQKFEEFCHLLTTKLNAINNDSVLLKKVQTLIDDNDSTENTDLEYRINEIESRMSKAEFEKDNLILEISKFVMFLQTNSILLFNDYCIQYVNYLIDQEMSKGFLADNNTIKNYRNMINYHENIQKVIEMDVNVDPFSLLMTRDELSSSYPQLEDELNKINDVYYNEVLISVNKVVSQEKPVIEEVTRFDFDKWYQALQEQVLPLLNNAEEAYSYEELRKSFVKQDHTNAKTKKNLTDNLTNQSFKSGFCNRKTSSDTYRDPGEFIVHQKERHRNERNNKSEDFVYVNKSKNDFVFLHSDTTQHSNRGVSHGRGRGGGRGRGRGRGNASGQPNEHHSKQKNSNRGNQRNAPNTSRPNSSREEFSANPNVQKHTNRGNQRNAPSTSRTNQSQKEWGPNPNVQKHSNRGNQRTASSTSRPNSSRQEYDPLRKNVFQSMKNMFD</sequence>
<evidence type="ECO:0000256" key="2">
    <source>
        <dbReference type="SAM" id="Coils"/>
    </source>
</evidence>
<accession>A0AAW1MGA7</accession>
<protein>
    <submittedName>
        <fullName evidence="5">Septin</fullName>
    </submittedName>
</protein>
<dbReference type="Gene3D" id="3.40.50.300">
    <property type="entry name" value="P-loop containing nucleotide triphosphate hydrolases"/>
    <property type="match status" value="1"/>
</dbReference>
<dbReference type="PANTHER" id="PTHR32046:SF11">
    <property type="entry name" value="IMMUNE-ASSOCIATED NUCLEOTIDE-BINDING PROTEIN 10-LIKE"/>
    <property type="match status" value="1"/>
</dbReference>
<dbReference type="SUPFAM" id="SSF52540">
    <property type="entry name" value="P-loop containing nucleoside triphosphate hydrolases"/>
    <property type="match status" value="1"/>
</dbReference>
<dbReference type="Pfam" id="PF00735">
    <property type="entry name" value="Septin"/>
    <property type="match status" value="1"/>
</dbReference>
<feature type="compositionally biased region" description="Polar residues" evidence="3">
    <location>
        <begin position="574"/>
        <end position="631"/>
    </location>
</feature>
<dbReference type="EMBL" id="JASPKY010000049">
    <property type="protein sequence ID" value="KAK9745370.1"/>
    <property type="molecule type" value="Genomic_DNA"/>
</dbReference>
<name>A0AAW1MGA7_POPJA</name>
<organism evidence="5 6">
    <name type="scientific">Popillia japonica</name>
    <name type="common">Japanese beetle</name>
    <dbReference type="NCBI Taxonomy" id="7064"/>
    <lineage>
        <taxon>Eukaryota</taxon>
        <taxon>Metazoa</taxon>
        <taxon>Ecdysozoa</taxon>
        <taxon>Arthropoda</taxon>
        <taxon>Hexapoda</taxon>
        <taxon>Insecta</taxon>
        <taxon>Pterygota</taxon>
        <taxon>Neoptera</taxon>
        <taxon>Endopterygota</taxon>
        <taxon>Coleoptera</taxon>
        <taxon>Polyphaga</taxon>
        <taxon>Scarabaeiformia</taxon>
        <taxon>Scarabaeidae</taxon>
        <taxon>Rutelinae</taxon>
        <taxon>Popillia</taxon>
    </lineage>
</organism>
<proteinExistence type="inferred from homology"/>
<reference evidence="5 6" key="1">
    <citation type="journal article" date="2024" name="BMC Genomics">
        <title>De novo assembly and annotation of Popillia japonica's genome with initial clues to its potential as an invasive pest.</title>
        <authorList>
            <person name="Cucini C."/>
            <person name="Boschi S."/>
            <person name="Funari R."/>
            <person name="Cardaioli E."/>
            <person name="Iannotti N."/>
            <person name="Marturano G."/>
            <person name="Paoli F."/>
            <person name="Bruttini M."/>
            <person name="Carapelli A."/>
            <person name="Frati F."/>
            <person name="Nardi F."/>
        </authorList>
    </citation>
    <scope>NUCLEOTIDE SEQUENCE [LARGE SCALE GENOMIC DNA]</scope>
    <source>
        <strain evidence="5">DMR45628</strain>
    </source>
</reference>
<comment type="caution">
    <text evidence="5">The sequence shown here is derived from an EMBL/GenBank/DDBJ whole genome shotgun (WGS) entry which is preliminary data.</text>
</comment>
<dbReference type="Proteomes" id="UP001458880">
    <property type="component" value="Unassembled WGS sequence"/>
</dbReference>
<dbReference type="InterPro" id="IPR030379">
    <property type="entry name" value="G_SEPTIN_dom"/>
</dbReference>
<feature type="domain" description="Septin-type G" evidence="4">
    <location>
        <begin position="15"/>
        <end position="137"/>
    </location>
</feature>
<feature type="compositionally biased region" description="Polar residues" evidence="3">
    <location>
        <begin position="508"/>
        <end position="517"/>
    </location>
</feature>
<keyword evidence="1" id="KW-0547">Nucleotide-binding</keyword>
<feature type="compositionally biased region" description="Basic residues" evidence="3">
    <location>
        <begin position="519"/>
        <end position="533"/>
    </location>
</feature>
<dbReference type="InterPro" id="IPR027417">
    <property type="entry name" value="P-loop_NTPase"/>
</dbReference>
<feature type="compositionally biased region" description="Polar residues" evidence="3">
    <location>
        <begin position="641"/>
        <end position="650"/>
    </location>
</feature>
<dbReference type="AlphaFoldDB" id="A0AAW1MGA7"/>
<evidence type="ECO:0000256" key="1">
    <source>
        <dbReference type="RuleBase" id="RU004560"/>
    </source>
</evidence>
<feature type="region of interest" description="Disordered" evidence="3">
    <location>
        <begin position="508"/>
        <end position="650"/>
    </location>
</feature>
<dbReference type="PANTHER" id="PTHR32046">
    <property type="entry name" value="G DOMAIN-CONTAINING PROTEIN"/>
    <property type="match status" value="1"/>
</dbReference>
<gene>
    <name evidence="5" type="ORF">QE152_g6910</name>
</gene>
<keyword evidence="2" id="KW-0175">Coiled coil</keyword>
<evidence type="ECO:0000259" key="4">
    <source>
        <dbReference type="Pfam" id="PF00735"/>
    </source>
</evidence>
<comment type="similarity">
    <text evidence="1">Belongs to the TRAFAC class TrmE-Era-EngA-EngB-Septin-like GTPase superfamily. Septin GTPase family.</text>
</comment>